<dbReference type="GO" id="GO:0005829">
    <property type="term" value="C:cytosol"/>
    <property type="evidence" value="ECO:0007669"/>
    <property type="project" value="TreeGrafter"/>
</dbReference>
<keyword evidence="2 4" id="KW-0560">Oxidoreductase</keyword>
<dbReference type="Gene3D" id="3.40.50.720">
    <property type="entry name" value="NAD(P)-binding Rossmann-like Domain"/>
    <property type="match status" value="2"/>
</dbReference>
<sequence length="330" mass="35212">MPENIRSSWRVLALPPLAEKRLHELFDPLGVQLSVPAVRDRAGVLAALEDVDIVMGDYTGALAFEADAVAAASRLAFLQVPRVGLDSFDVEALTAAGVPVANAPGANARAVAEWALAATLDLTRSLTWADRRMREGGWPQFDTTARGADELGNRRVGILGMGAIGAEVKRLFEALGSPVVYWSRRRRAEGTFLEMEELLATSDVVVVCLPLTAETHGLLDARRIGMMKEGAFLVNVARGEIAPDDAVLAALESGRLAGAALDVYVQEPLSVAHPLRSHENVLLSSHTAGATRQSLKNVFSVTFENVKAAIEGRPVANVVNGIDPVITKRG</sequence>
<dbReference type="Proteomes" id="UP000603708">
    <property type="component" value="Unassembled WGS sequence"/>
</dbReference>
<evidence type="ECO:0000259" key="5">
    <source>
        <dbReference type="Pfam" id="PF00389"/>
    </source>
</evidence>
<gene>
    <name evidence="7" type="ORF">GCM10018793_07030</name>
</gene>
<dbReference type="RefSeq" id="WP_229924349.1">
    <property type="nucleotide sequence ID" value="NZ_BNCD01000002.1"/>
</dbReference>
<evidence type="ECO:0000313" key="8">
    <source>
        <dbReference type="Proteomes" id="UP000603708"/>
    </source>
</evidence>
<keyword evidence="8" id="KW-1185">Reference proteome</keyword>
<dbReference type="GO" id="GO:0030267">
    <property type="term" value="F:glyoxylate reductase (NADPH) activity"/>
    <property type="evidence" value="ECO:0007669"/>
    <property type="project" value="TreeGrafter"/>
</dbReference>
<keyword evidence="3" id="KW-0520">NAD</keyword>
<dbReference type="PANTHER" id="PTHR10996">
    <property type="entry name" value="2-HYDROXYACID DEHYDROGENASE-RELATED"/>
    <property type="match status" value="1"/>
</dbReference>
<dbReference type="AlphaFoldDB" id="A0A919KT53"/>
<evidence type="ECO:0000256" key="4">
    <source>
        <dbReference type="RuleBase" id="RU003719"/>
    </source>
</evidence>
<evidence type="ECO:0000313" key="7">
    <source>
        <dbReference type="EMBL" id="GHH71589.1"/>
    </source>
</evidence>
<dbReference type="InterPro" id="IPR029752">
    <property type="entry name" value="D-isomer_DH_CS1"/>
</dbReference>
<evidence type="ECO:0000259" key="6">
    <source>
        <dbReference type="Pfam" id="PF02826"/>
    </source>
</evidence>
<dbReference type="GO" id="GO:0016618">
    <property type="term" value="F:hydroxypyruvate reductase [NAD(P)H] activity"/>
    <property type="evidence" value="ECO:0007669"/>
    <property type="project" value="TreeGrafter"/>
</dbReference>
<dbReference type="Pfam" id="PF00389">
    <property type="entry name" value="2-Hacid_dh"/>
    <property type="match status" value="1"/>
</dbReference>
<dbReference type="EMBL" id="BNCD01000002">
    <property type="protein sequence ID" value="GHH71589.1"/>
    <property type="molecule type" value="Genomic_DNA"/>
</dbReference>
<dbReference type="InterPro" id="IPR006140">
    <property type="entry name" value="D-isomer_DH_NAD-bd"/>
</dbReference>
<dbReference type="SUPFAM" id="SSF51735">
    <property type="entry name" value="NAD(P)-binding Rossmann-fold domains"/>
    <property type="match status" value="1"/>
</dbReference>
<dbReference type="InterPro" id="IPR050223">
    <property type="entry name" value="D-isomer_2-hydroxyacid_DH"/>
</dbReference>
<evidence type="ECO:0000256" key="3">
    <source>
        <dbReference type="ARBA" id="ARBA00023027"/>
    </source>
</evidence>
<feature type="domain" description="D-isomer specific 2-hydroxyacid dehydrogenase NAD-binding" evidence="6">
    <location>
        <begin position="117"/>
        <end position="288"/>
    </location>
</feature>
<dbReference type="PROSITE" id="PS00065">
    <property type="entry name" value="D_2_HYDROXYACID_DH_1"/>
    <property type="match status" value="1"/>
</dbReference>
<dbReference type="GO" id="GO:0051287">
    <property type="term" value="F:NAD binding"/>
    <property type="evidence" value="ECO:0007669"/>
    <property type="project" value="InterPro"/>
</dbReference>
<dbReference type="InterPro" id="IPR006139">
    <property type="entry name" value="D-isomer_2_OHA_DH_cat_dom"/>
</dbReference>
<accession>A0A919KT53</accession>
<protein>
    <submittedName>
        <fullName evidence="7">2-hydroxyacid dehydrogenase</fullName>
    </submittedName>
</protein>
<evidence type="ECO:0000256" key="2">
    <source>
        <dbReference type="ARBA" id="ARBA00023002"/>
    </source>
</evidence>
<name>A0A919KT53_9ACTN</name>
<evidence type="ECO:0000256" key="1">
    <source>
        <dbReference type="ARBA" id="ARBA00005854"/>
    </source>
</evidence>
<dbReference type="PANTHER" id="PTHR10996:SF178">
    <property type="entry name" value="2-HYDROXYACID DEHYDROGENASE YGL185C-RELATED"/>
    <property type="match status" value="1"/>
</dbReference>
<reference evidence="7" key="1">
    <citation type="journal article" date="2014" name="Int. J. Syst. Evol. Microbiol.">
        <title>Complete genome sequence of Corynebacterium casei LMG S-19264T (=DSM 44701T), isolated from a smear-ripened cheese.</title>
        <authorList>
            <consortium name="US DOE Joint Genome Institute (JGI-PGF)"/>
            <person name="Walter F."/>
            <person name="Albersmeier A."/>
            <person name="Kalinowski J."/>
            <person name="Ruckert C."/>
        </authorList>
    </citation>
    <scope>NUCLEOTIDE SEQUENCE</scope>
    <source>
        <strain evidence="7">JCM 5069</strain>
    </source>
</reference>
<proteinExistence type="inferred from homology"/>
<organism evidence="7 8">
    <name type="scientific">Streptomyces sulfonofaciens</name>
    <dbReference type="NCBI Taxonomy" id="68272"/>
    <lineage>
        <taxon>Bacteria</taxon>
        <taxon>Bacillati</taxon>
        <taxon>Actinomycetota</taxon>
        <taxon>Actinomycetes</taxon>
        <taxon>Kitasatosporales</taxon>
        <taxon>Streptomycetaceae</taxon>
        <taxon>Streptomyces</taxon>
    </lineage>
</organism>
<comment type="caution">
    <text evidence="7">The sequence shown here is derived from an EMBL/GenBank/DDBJ whole genome shotgun (WGS) entry which is preliminary data.</text>
</comment>
<dbReference type="InterPro" id="IPR036291">
    <property type="entry name" value="NAD(P)-bd_dom_sf"/>
</dbReference>
<dbReference type="SUPFAM" id="SSF52283">
    <property type="entry name" value="Formate/glycerate dehydrogenase catalytic domain-like"/>
    <property type="match status" value="1"/>
</dbReference>
<feature type="domain" description="D-isomer specific 2-hydroxyacid dehydrogenase catalytic" evidence="5">
    <location>
        <begin position="29"/>
        <end position="320"/>
    </location>
</feature>
<reference evidence="7" key="2">
    <citation type="submission" date="2020-09" db="EMBL/GenBank/DDBJ databases">
        <authorList>
            <person name="Sun Q."/>
            <person name="Ohkuma M."/>
        </authorList>
    </citation>
    <scope>NUCLEOTIDE SEQUENCE</scope>
    <source>
        <strain evidence="7">JCM 5069</strain>
    </source>
</reference>
<dbReference type="Pfam" id="PF02826">
    <property type="entry name" value="2-Hacid_dh_C"/>
    <property type="match status" value="1"/>
</dbReference>
<comment type="similarity">
    <text evidence="1 4">Belongs to the D-isomer specific 2-hydroxyacid dehydrogenase family.</text>
</comment>